<feature type="compositionally biased region" description="Acidic residues" evidence="1">
    <location>
        <begin position="102"/>
        <end position="117"/>
    </location>
</feature>
<evidence type="ECO:0000313" key="2">
    <source>
        <dbReference type="EMBL" id="TKX21988.1"/>
    </source>
</evidence>
<reference evidence="2 3" key="1">
    <citation type="submission" date="2018-02" db="EMBL/GenBank/DDBJ databases">
        <title>Draft genome sequences of Elsinoe sp., causing black scab on jojoba.</title>
        <authorList>
            <person name="Stodart B."/>
            <person name="Jeffress S."/>
            <person name="Ash G."/>
            <person name="Arun Chinnappa K."/>
        </authorList>
    </citation>
    <scope>NUCLEOTIDE SEQUENCE [LARGE SCALE GENOMIC DNA]</scope>
    <source>
        <strain evidence="2 3">Hillstone_2</strain>
    </source>
</reference>
<evidence type="ECO:0000256" key="1">
    <source>
        <dbReference type="SAM" id="MobiDB-lite"/>
    </source>
</evidence>
<proteinExistence type="predicted"/>
<name>A0A4U7AU88_9PEZI</name>
<sequence length="220" mass="23948">MPGLIRRISTKLSKSKPVSSALDTARSLHHSRSQSFNNHASPTQNPSYSHSHSPSASSSHDDGAPIYTHYTSSRSPRHDHPSYTPGHSPSPSLDNPLYEPDLISEESEDDDDNDDEVQIATASAVPMRKVSREGVRVVHSPIHSPVGSPGQGPGAGDFNVMPGAAPYGVRDSRELYGVPESREAIRRRGRSGTGTRGKAPRIRITFDDKEEDGGPWPRWI</sequence>
<comment type="caution">
    <text evidence="2">The sequence shown here is derived from an EMBL/GenBank/DDBJ whole genome shotgun (WGS) entry which is preliminary data.</text>
</comment>
<organism evidence="2 3">
    <name type="scientific">Elsinoe australis</name>
    <dbReference type="NCBI Taxonomy" id="40998"/>
    <lineage>
        <taxon>Eukaryota</taxon>
        <taxon>Fungi</taxon>
        <taxon>Dikarya</taxon>
        <taxon>Ascomycota</taxon>
        <taxon>Pezizomycotina</taxon>
        <taxon>Dothideomycetes</taxon>
        <taxon>Dothideomycetidae</taxon>
        <taxon>Myriangiales</taxon>
        <taxon>Elsinoaceae</taxon>
        <taxon>Elsinoe</taxon>
    </lineage>
</organism>
<feature type="region of interest" description="Disordered" evidence="1">
    <location>
        <begin position="183"/>
        <end position="220"/>
    </location>
</feature>
<evidence type="ECO:0000313" key="3">
    <source>
        <dbReference type="Proteomes" id="UP000308133"/>
    </source>
</evidence>
<feature type="compositionally biased region" description="Polar residues" evidence="1">
    <location>
        <begin position="10"/>
        <end position="22"/>
    </location>
</feature>
<accession>A0A4U7AU88</accession>
<feature type="compositionally biased region" description="Polar residues" evidence="1">
    <location>
        <begin position="33"/>
        <end position="46"/>
    </location>
</feature>
<feature type="region of interest" description="Disordered" evidence="1">
    <location>
        <begin position="1"/>
        <end position="168"/>
    </location>
</feature>
<gene>
    <name evidence="2" type="ORF">C1H76_5881</name>
</gene>
<dbReference type="Proteomes" id="UP000308133">
    <property type="component" value="Unassembled WGS sequence"/>
</dbReference>
<protein>
    <submittedName>
        <fullName evidence="2">Uncharacterized protein</fullName>
    </submittedName>
</protein>
<dbReference type="AlphaFoldDB" id="A0A4U7AU88"/>
<feature type="compositionally biased region" description="Low complexity" evidence="1">
    <location>
        <begin position="47"/>
        <end position="58"/>
    </location>
</feature>
<dbReference type="EMBL" id="PTQR01000075">
    <property type="protein sequence ID" value="TKX21988.1"/>
    <property type="molecule type" value="Genomic_DNA"/>
</dbReference>